<dbReference type="EMBL" id="CP006681">
    <property type="protein sequence ID" value="AHI53355.1"/>
    <property type="molecule type" value="Genomic_DNA"/>
</dbReference>
<keyword evidence="1" id="KW-0812">Transmembrane</keyword>
<dbReference type="InterPro" id="IPR052920">
    <property type="entry name" value="DNA-binding_regulatory"/>
</dbReference>
<dbReference type="RefSeq" id="WP_038648169.1">
    <property type="nucleotide sequence ID" value="NZ_CP006681.1"/>
</dbReference>
<protein>
    <submittedName>
        <fullName evidence="3">Hydrolase</fullName>
    </submittedName>
</protein>
<dbReference type="PANTHER" id="PTHR43358">
    <property type="entry name" value="ALPHA/BETA-HYDROLASE"/>
    <property type="match status" value="1"/>
</dbReference>
<dbReference type="PANTHER" id="PTHR43358:SF4">
    <property type="entry name" value="ALPHA_BETA HYDROLASE FOLD-1 DOMAIN-CONTAINING PROTEIN"/>
    <property type="match status" value="1"/>
</dbReference>
<proteinExistence type="predicted"/>
<sequence length="336" mass="39637">MNYKKSLKKLRQYHYKWWNVTIIVIFFPLVWLMSWLCSKIFLGYLFNYKRSGTTKKGIELNSYEHLLDDLANKKVSEFDIEKDQIREFNIGKLSEQISALIVRNKKSTKWVIGLHGFKRNKYIGLRNVYHFYKQGYNIITFDGYAHGKSYGVKSDFGVTNAKLLNEVISWVKNSFEVSEIGVLGVSMGAASSLQFVNTYYKDNKIDWLIADCGFSNAVHQIRFFLQKYLLIPWWLMSLGINKNMRKKTKTNIKEVNLLKLDQSISDLRILFIHGKQDDFIMYHNSVVMYYLKTNQEPEHKSYIKIYDNAKHSSSMHMNLNDYHKLTLNFINKKMVS</sequence>
<evidence type="ECO:0000313" key="4">
    <source>
        <dbReference type="Proteomes" id="UP000019267"/>
    </source>
</evidence>
<feature type="domain" description="AB hydrolase-1" evidence="2">
    <location>
        <begin position="110"/>
        <end position="221"/>
    </location>
</feature>
<keyword evidence="4" id="KW-1185">Reference proteome</keyword>
<reference evidence="3 4" key="1">
    <citation type="journal article" date="2014" name="Genome Biol. Evol.">
        <title>Molecular evolution of the substrate utilization strategies and putative virulence factors in mosquito-associated Spiroplasma species.</title>
        <authorList>
            <person name="Chang T.H."/>
            <person name="Lo W.S."/>
            <person name="Ku C."/>
            <person name="Chen L.L."/>
            <person name="Kuo C.H."/>
        </authorList>
    </citation>
    <scope>NUCLEOTIDE SEQUENCE [LARGE SCALE GENOMIC DNA]</scope>
    <source>
        <strain evidence="3">AES-1</strain>
    </source>
</reference>
<dbReference type="InterPro" id="IPR029058">
    <property type="entry name" value="AB_hydrolase_fold"/>
</dbReference>
<dbReference type="eggNOG" id="COG1073">
    <property type="taxonomic scope" value="Bacteria"/>
</dbReference>
<dbReference type="AlphaFoldDB" id="W6A8Y7"/>
<dbReference type="GO" id="GO:0016787">
    <property type="term" value="F:hydrolase activity"/>
    <property type="evidence" value="ECO:0007669"/>
    <property type="project" value="UniProtKB-KW"/>
</dbReference>
<keyword evidence="1" id="KW-1133">Transmembrane helix</keyword>
<dbReference type="Gene3D" id="3.40.50.1820">
    <property type="entry name" value="alpha/beta hydrolase"/>
    <property type="match status" value="1"/>
</dbReference>
<dbReference type="PATRIC" id="fig|1276246.3.peg.1011"/>
<evidence type="ECO:0000259" key="2">
    <source>
        <dbReference type="Pfam" id="PF00561"/>
    </source>
</evidence>
<dbReference type="Proteomes" id="UP000019267">
    <property type="component" value="Chromosome"/>
</dbReference>
<name>W6A8Y7_9MOLU</name>
<gene>
    <name evidence="3" type="primary">yqkD</name>
    <name evidence="3" type="ORF">SCULI_v1c10150</name>
</gene>
<accession>W6A8Y7</accession>
<feature type="transmembrane region" description="Helical" evidence="1">
    <location>
        <begin position="20"/>
        <end position="46"/>
    </location>
</feature>
<dbReference type="STRING" id="1276246.SCULI_v1c10150"/>
<dbReference type="SUPFAM" id="SSF53474">
    <property type="entry name" value="alpha/beta-Hydrolases"/>
    <property type="match status" value="1"/>
</dbReference>
<evidence type="ECO:0000256" key="1">
    <source>
        <dbReference type="SAM" id="Phobius"/>
    </source>
</evidence>
<dbReference type="Pfam" id="PF00561">
    <property type="entry name" value="Abhydrolase_1"/>
    <property type="match status" value="1"/>
</dbReference>
<keyword evidence="3" id="KW-0378">Hydrolase</keyword>
<keyword evidence="1" id="KW-0472">Membrane</keyword>
<dbReference type="InterPro" id="IPR000073">
    <property type="entry name" value="AB_hydrolase_1"/>
</dbReference>
<dbReference type="HOGENOM" id="CLU_849692_0_0_14"/>
<evidence type="ECO:0000313" key="3">
    <source>
        <dbReference type="EMBL" id="AHI53355.1"/>
    </source>
</evidence>
<dbReference type="KEGG" id="scq:SCULI_v1c10150"/>
<organism evidence="3 4">
    <name type="scientific">Spiroplasma culicicola AES-1</name>
    <dbReference type="NCBI Taxonomy" id="1276246"/>
    <lineage>
        <taxon>Bacteria</taxon>
        <taxon>Bacillati</taxon>
        <taxon>Mycoplasmatota</taxon>
        <taxon>Mollicutes</taxon>
        <taxon>Entomoplasmatales</taxon>
        <taxon>Spiroplasmataceae</taxon>
        <taxon>Spiroplasma</taxon>
    </lineage>
</organism>